<dbReference type="GO" id="GO:0005525">
    <property type="term" value="F:GTP binding"/>
    <property type="evidence" value="ECO:0007669"/>
    <property type="project" value="UniProtKB-UniRule"/>
</dbReference>
<evidence type="ECO:0000313" key="14">
    <source>
        <dbReference type="EMBL" id="SBV36374.1"/>
    </source>
</evidence>
<keyword evidence="6 12" id="KW-0342">GTP-binding</keyword>
<dbReference type="InterPro" id="IPR031157">
    <property type="entry name" value="G_TR_CS"/>
</dbReference>
<evidence type="ECO:0000256" key="9">
    <source>
        <dbReference type="ARBA" id="ARBA00057626"/>
    </source>
</evidence>
<name>A0A1Y5Q8W2_9GAMM</name>
<dbReference type="CDD" id="cd01890">
    <property type="entry name" value="LepA"/>
    <property type="match status" value="1"/>
</dbReference>
<dbReference type="PROSITE" id="PS00301">
    <property type="entry name" value="G_TR_1"/>
    <property type="match status" value="1"/>
</dbReference>
<dbReference type="FunFam" id="3.40.50.300:FF:000078">
    <property type="entry name" value="Elongation factor 4"/>
    <property type="match status" value="1"/>
</dbReference>
<comment type="function">
    <text evidence="9 12">Required for accurate and efficient protein synthesis under certain stress conditions. May act as a fidelity factor of the translation reaction, by catalyzing a one-codon backward translocation of tRNAs on improperly translocated ribosomes. Back-translocation proceeds from a post-translocation (POST) complex to a pre-translocation (PRE) complex, thus giving elongation factor G a second chance to translocate the tRNAs correctly. Binds to ribosomes in a GTP-dependent manner.</text>
</comment>
<dbReference type="GO" id="GO:0003746">
    <property type="term" value="F:translation elongation factor activity"/>
    <property type="evidence" value="ECO:0007669"/>
    <property type="project" value="UniProtKB-UniRule"/>
</dbReference>
<dbReference type="PRINTS" id="PR00315">
    <property type="entry name" value="ELONGATNFCT"/>
</dbReference>
<evidence type="ECO:0000256" key="10">
    <source>
        <dbReference type="ARBA" id="ARBA00061052"/>
    </source>
</evidence>
<dbReference type="PANTHER" id="PTHR43512">
    <property type="entry name" value="TRANSLATION FACTOR GUF1-RELATED"/>
    <property type="match status" value="1"/>
</dbReference>
<dbReference type="InterPro" id="IPR009000">
    <property type="entry name" value="Transl_B-barrel_sf"/>
</dbReference>
<dbReference type="Gene3D" id="3.30.70.870">
    <property type="entry name" value="Elongation Factor G (Translational Gtpase), domain 3"/>
    <property type="match status" value="1"/>
</dbReference>
<evidence type="ECO:0000256" key="8">
    <source>
        <dbReference type="ARBA" id="ARBA00050293"/>
    </source>
</evidence>
<dbReference type="AlphaFoldDB" id="A0A1Y5Q8W2"/>
<comment type="similarity">
    <text evidence="10">Belongs to the GTP-binding elongation factor family. LepA subfamily.</text>
</comment>
<evidence type="ECO:0000256" key="3">
    <source>
        <dbReference type="ARBA" id="ARBA00022741"/>
    </source>
</evidence>
<keyword evidence="2 12" id="KW-1003">Cell membrane</keyword>
<sequence length="597" mass="65951">MRNIRNFSIIAHVDHGKSTLADRIIQICGGLTAREMEAQVLDNNPIERERGITIKAQSVSLPYTARNGETYYLNFIDTPGHVDFSYEVSRSLAACEGALLVVDAAQGVEAQSVANCYTAVEMGLEVVPVLNKIDLPTADTERAKAEIEAVIGIDASDAVAVSAKTGLNVEEVLEAIVHRIPPPARRETDKLQALIIDSWFDNYLGVVSLVRVMQGEVKTGDKLLVMSTGRNHQVDAVGVFTPKRKVTGKLSAGEVGWITASIKDVHGAPVGDTLTLAGDPAPAPLPGFQEMQPRVFAGLFPVDAEDYPDLREALDKLRLNDAALRFEPESSEAMGFGFRCGFLGMLHMEIVQERLEREYDLDLISTAPTVVYEVLKSDGTIVMMDNPAKLPPVNQVEEIREPIIRANVLTPEEYIGNIIKLCEEKRGTQLGINYLGSQVQISYELPMAEVVLDFFDKLKSVSRGYASLDYHFVRFEAGPFVRVDVLINGDKVDALSLIVHRSHADRRGRELCEKMKDLIPRQMFDVAIQAAIGAEVIARENVKALRKNVLAKCYGGDVSRKKKLLEKQKEGKKRMKQVGRVEIPQEAFLAVLQMDNK</sequence>
<dbReference type="EMBL" id="FLTS01000001">
    <property type="protein sequence ID" value="SBV36374.1"/>
    <property type="molecule type" value="Genomic_DNA"/>
</dbReference>
<evidence type="ECO:0000256" key="6">
    <source>
        <dbReference type="ARBA" id="ARBA00023134"/>
    </source>
</evidence>
<evidence type="ECO:0000259" key="13">
    <source>
        <dbReference type="PROSITE" id="PS51722"/>
    </source>
</evidence>
<dbReference type="FunFam" id="2.40.30.10:FF:000015">
    <property type="entry name" value="Translation factor GUF1, mitochondrial"/>
    <property type="match status" value="1"/>
</dbReference>
<dbReference type="EC" id="3.6.5.n1" evidence="11 12"/>
<evidence type="ECO:0000256" key="1">
    <source>
        <dbReference type="ARBA" id="ARBA00005454"/>
    </source>
</evidence>
<dbReference type="InterPro" id="IPR000795">
    <property type="entry name" value="T_Tr_GTP-bd_dom"/>
</dbReference>
<dbReference type="InterPro" id="IPR005225">
    <property type="entry name" value="Small_GTP-bd"/>
</dbReference>
<dbReference type="HAMAP" id="MF_00071">
    <property type="entry name" value="LepA"/>
    <property type="match status" value="1"/>
</dbReference>
<keyword evidence="3 12" id="KW-0547">Nucleotide-binding</keyword>
<comment type="catalytic activity">
    <reaction evidence="8 12">
        <text>GTP + H2O = GDP + phosphate + H(+)</text>
        <dbReference type="Rhea" id="RHEA:19669"/>
        <dbReference type="ChEBI" id="CHEBI:15377"/>
        <dbReference type="ChEBI" id="CHEBI:15378"/>
        <dbReference type="ChEBI" id="CHEBI:37565"/>
        <dbReference type="ChEBI" id="CHEBI:43474"/>
        <dbReference type="ChEBI" id="CHEBI:58189"/>
        <dbReference type="EC" id="3.6.5.n1"/>
    </reaction>
</comment>
<dbReference type="SUPFAM" id="SSF54980">
    <property type="entry name" value="EF-G C-terminal domain-like"/>
    <property type="match status" value="2"/>
</dbReference>
<dbReference type="GO" id="GO:0003924">
    <property type="term" value="F:GTPase activity"/>
    <property type="evidence" value="ECO:0007669"/>
    <property type="project" value="UniProtKB-UniRule"/>
</dbReference>
<keyword evidence="4 12" id="KW-0378">Hydrolase</keyword>
<evidence type="ECO:0000256" key="5">
    <source>
        <dbReference type="ARBA" id="ARBA00022917"/>
    </source>
</evidence>
<dbReference type="FunFam" id="3.30.70.240:FF:000007">
    <property type="entry name" value="Translation factor GUF1, mitochondrial"/>
    <property type="match status" value="1"/>
</dbReference>
<gene>
    <name evidence="12 14" type="primary">lepA</name>
    <name evidence="14" type="ORF">STPYR_11304</name>
</gene>
<dbReference type="GO" id="GO:0045727">
    <property type="term" value="P:positive regulation of translation"/>
    <property type="evidence" value="ECO:0007669"/>
    <property type="project" value="UniProtKB-UniRule"/>
</dbReference>
<dbReference type="InterPro" id="IPR000640">
    <property type="entry name" value="EFG_V-like"/>
</dbReference>
<dbReference type="InterPro" id="IPR035647">
    <property type="entry name" value="EFG_III/V"/>
</dbReference>
<dbReference type="SUPFAM" id="SSF50447">
    <property type="entry name" value="Translation proteins"/>
    <property type="match status" value="1"/>
</dbReference>
<dbReference type="NCBIfam" id="TIGR01393">
    <property type="entry name" value="lepA"/>
    <property type="match status" value="1"/>
</dbReference>
<dbReference type="Gene3D" id="3.30.70.2570">
    <property type="entry name" value="Elongation factor 4, C-terminal domain"/>
    <property type="match status" value="1"/>
</dbReference>
<dbReference type="Gene3D" id="2.40.30.10">
    <property type="entry name" value="Translation factors"/>
    <property type="match status" value="1"/>
</dbReference>
<proteinExistence type="inferred from homology"/>
<feature type="domain" description="Tr-type G" evidence="13">
    <location>
        <begin position="2"/>
        <end position="184"/>
    </location>
</feature>
<feature type="binding site" evidence="12">
    <location>
        <begin position="131"/>
        <end position="134"/>
    </location>
    <ligand>
        <name>GTP</name>
        <dbReference type="ChEBI" id="CHEBI:37565"/>
    </ligand>
</feature>
<dbReference type="Gene3D" id="3.40.50.300">
    <property type="entry name" value="P-loop containing nucleotide triphosphate hydrolases"/>
    <property type="match status" value="1"/>
</dbReference>
<evidence type="ECO:0000256" key="4">
    <source>
        <dbReference type="ARBA" id="ARBA00022801"/>
    </source>
</evidence>
<dbReference type="SMART" id="SM00838">
    <property type="entry name" value="EFG_C"/>
    <property type="match status" value="1"/>
</dbReference>
<reference evidence="14" key="1">
    <citation type="submission" date="2016-03" db="EMBL/GenBank/DDBJ databases">
        <authorList>
            <person name="Ploux O."/>
        </authorList>
    </citation>
    <scope>NUCLEOTIDE SEQUENCE</scope>
    <source>
        <strain evidence="14">UC10</strain>
    </source>
</reference>
<dbReference type="InterPro" id="IPR038363">
    <property type="entry name" value="LepA_C_sf"/>
</dbReference>
<dbReference type="GO" id="GO:0097216">
    <property type="term" value="F:guanosine tetraphosphate binding"/>
    <property type="evidence" value="ECO:0007669"/>
    <property type="project" value="UniProtKB-ARBA"/>
</dbReference>
<dbReference type="Gene3D" id="3.30.70.240">
    <property type="match status" value="1"/>
</dbReference>
<dbReference type="GO" id="GO:0043022">
    <property type="term" value="F:ribosome binding"/>
    <property type="evidence" value="ECO:0007669"/>
    <property type="project" value="UniProtKB-UniRule"/>
</dbReference>
<dbReference type="SUPFAM" id="SSF52540">
    <property type="entry name" value="P-loop containing nucleoside triphosphate hydrolases"/>
    <property type="match status" value="1"/>
</dbReference>
<dbReference type="InterPro" id="IPR035654">
    <property type="entry name" value="LepA_IV"/>
</dbReference>
<dbReference type="CDD" id="cd03699">
    <property type="entry name" value="EF4_II"/>
    <property type="match status" value="1"/>
</dbReference>
<dbReference type="PROSITE" id="PS51722">
    <property type="entry name" value="G_TR_2"/>
    <property type="match status" value="1"/>
</dbReference>
<dbReference type="GO" id="GO:0005886">
    <property type="term" value="C:plasma membrane"/>
    <property type="evidence" value="ECO:0007669"/>
    <property type="project" value="UniProtKB-SubCell"/>
</dbReference>
<dbReference type="FunFam" id="3.30.70.2570:FF:000001">
    <property type="entry name" value="Translation factor GUF1, mitochondrial"/>
    <property type="match status" value="1"/>
</dbReference>
<dbReference type="Pfam" id="PF06421">
    <property type="entry name" value="LepA_C"/>
    <property type="match status" value="1"/>
</dbReference>
<dbReference type="CDD" id="cd03709">
    <property type="entry name" value="lepA_C"/>
    <property type="match status" value="1"/>
</dbReference>
<evidence type="ECO:0000256" key="12">
    <source>
        <dbReference type="HAMAP-Rule" id="MF_00071"/>
    </source>
</evidence>
<dbReference type="Pfam" id="PF00009">
    <property type="entry name" value="GTP_EFTU"/>
    <property type="match status" value="1"/>
</dbReference>
<dbReference type="NCBIfam" id="TIGR00231">
    <property type="entry name" value="small_GTP"/>
    <property type="match status" value="1"/>
</dbReference>
<dbReference type="InterPro" id="IPR013842">
    <property type="entry name" value="LepA_CTD"/>
</dbReference>
<keyword evidence="7 12" id="KW-0472">Membrane</keyword>
<dbReference type="InterPro" id="IPR004161">
    <property type="entry name" value="EFTu-like_2"/>
</dbReference>
<evidence type="ECO:0000256" key="11">
    <source>
        <dbReference type="ARBA" id="ARBA00066744"/>
    </source>
</evidence>
<accession>A0A1Y5Q8W2</accession>
<dbReference type="InterPro" id="IPR006297">
    <property type="entry name" value="EF-4"/>
</dbReference>
<dbReference type="FunFam" id="3.30.70.870:FF:000004">
    <property type="entry name" value="Translation factor GUF1, mitochondrial"/>
    <property type="match status" value="1"/>
</dbReference>
<protein>
    <recommendedName>
        <fullName evidence="11 12">Elongation factor 4</fullName>
        <shortName evidence="12">EF-4</shortName>
        <ecNumber evidence="11 12">3.6.5.n1</ecNumber>
    </recommendedName>
    <alternativeName>
        <fullName evidence="12">Ribosomal back-translocase LepA</fullName>
    </alternativeName>
</protein>
<dbReference type="Pfam" id="PF03144">
    <property type="entry name" value="GTP_EFTU_D2"/>
    <property type="match status" value="1"/>
</dbReference>
<dbReference type="Pfam" id="PF00679">
    <property type="entry name" value="EFG_C"/>
    <property type="match status" value="1"/>
</dbReference>
<comment type="subcellular location">
    <subcellularLocation>
        <location evidence="12">Cell membrane</location>
        <topology evidence="12">Peripheral membrane protein</topology>
        <orientation evidence="12">Cytoplasmic side</orientation>
    </subcellularLocation>
</comment>
<evidence type="ECO:0000256" key="7">
    <source>
        <dbReference type="ARBA" id="ARBA00023136"/>
    </source>
</evidence>
<feature type="binding site" evidence="12">
    <location>
        <begin position="14"/>
        <end position="19"/>
    </location>
    <ligand>
        <name>GTP</name>
        <dbReference type="ChEBI" id="CHEBI:37565"/>
    </ligand>
</feature>
<comment type="similarity">
    <text evidence="1 12">Belongs to the TRAFAC class translation factor GTPase superfamily. Classic translation factor GTPase family. LepA subfamily.</text>
</comment>
<keyword evidence="5 12" id="KW-0648">Protein biosynthesis</keyword>
<organism evidence="14">
    <name type="scientific">uncultured Stenotrophomonas sp</name>
    <dbReference type="NCBI Taxonomy" id="165438"/>
    <lineage>
        <taxon>Bacteria</taxon>
        <taxon>Pseudomonadati</taxon>
        <taxon>Pseudomonadota</taxon>
        <taxon>Gammaproteobacteria</taxon>
        <taxon>Lysobacterales</taxon>
        <taxon>Lysobacteraceae</taxon>
        <taxon>Stenotrophomonas</taxon>
        <taxon>environmental samples</taxon>
    </lineage>
</organism>
<dbReference type="InterPro" id="IPR027417">
    <property type="entry name" value="P-loop_NTPase"/>
</dbReference>
<evidence type="ECO:0000256" key="2">
    <source>
        <dbReference type="ARBA" id="ARBA00022475"/>
    </source>
</evidence>
<dbReference type="PANTHER" id="PTHR43512:SF4">
    <property type="entry name" value="TRANSLATION FACTOR GUF1 HOMOLOG, CHLOROPLASTIC"/>
    <property type="match status" value="1"/>
</dbReference>
<dbReference type="CDD" id="cd16260">
    <property type="entry name" value="EF4_III"/>
    <property type="match status" value="1"/>
</dbReference>